<keyword evidence="7" id="KW-1185">Reference proteome</keyword>
<dbReference type="eggNOG" id="COG0583">
    <property type="taxonomic scope" value="Bacteria"/>
</dbReference>
<comment type="caution">
    <text evidence="6">The sequence shown here is derived from an EMBL/GenBank/DDBJ whole genome shotgun (WGS) entry which is preliminary data.</text>
</comment>
<dbReference type="PRINTS" id="PR00039">
    <property type="entry name" value="HTHLYSR"/>
</dbReference>
<evidence type="ECO:0000313" key="6">
    <source>
        <dbReference type="EMBL" id="EEG31545.1"/>
    </source>
</evidence>
<dbReference type="InterPro" id="IPR036390">
    <property type="entry name" value="WH_DNA-bd_sf"/>
</dbReference>
<dbReference type="InterPro" id="IPR000847">
    <property type="entry name" value="LysR_HTH_N"/>
</dbReference>
<dbReference type="PANTHER" id="PTHR30126:SF40">
    <property type="entry name" value="HTH-TYPE TRANSCRIPTIONAL REGULATOR GLTR"/>
    <property type="match status" value="1"/>
</dbReference>
<evidence type="ECO:0000313" key="7">
    <source>
        <dbReference type="Proteomes" id="UP000003340"/>
    </source>
</evidence>
<evidence type="ECO:0000256" key="3">
    <source>
        <dbReference type="ARBA" id="ARBA00023125"/>
    </source>
</evidence>
<reference evidence="6 7" key="1">
    <citation type="submission" date="2009-01" db="EMBL/GenBank/DDBJ databases">
        <authorList>
            <person name="Fulton L."/>
            <person name="Clifton S."/>
            <person name="Fulton B."/>
            <person name="Xu J."/>
            <person name="Minx P."/>
            <person name="Pepin K.H."/>
            <person name="Johnson M."/>
            <person name="Bhonagiri V."/>
            <person name="Nash W.E."/>
            <person name="Mardis E.R."/>
            <person name="Wilson R.K."/>
        </authorList>
    </citation>
    <scope>NUCLEOTIDE SEQUENCE [LARGE SCALE GENOMIC DNA]</scope>
    <source>
        <strain evidence="6 7">DSM 5476</strain>
    </source>
</reference>
<dbReference type="PANTHER" id="PTHR30126">
    <property type="entry name" value="HTH-TYPE TRANSCRIPTIONAL REGULATOR"/>
    <property type="match status" value="1"/>
</dbReference>
<dbReference type="PROSITE" id="PS50931">
    <property type="entry name" value="HTH_LYSR"/>
    <property type="match status" value="1"/>
</dbReference>
<dbReference type="EMBL" id="ACEC01000032">
    <property type="protein sequence ID" value="EEG31545.1"/>
    <property type="molecule type" value="Genomic_DNA"/>
</dbReference>
<dbReference type="GO" id="GO:0003700">
    <property type="term" value="F:DNA-binding transcription factor activity"/>
    <property type="evidence" value="ECO:0007669"/>
    <property type="project" value="InterPro"/>
</dbReference>
<dbReference type="Pfam" id="PF03466">
    <property type="entry name" value="LysR_substrate"/>
    <property type="match status" value="1"/>
</dbReference>
<dbReference type="InterPro" id="IPR005119">
    <property type="entry name" value="LysR_subst-bd"/>
</dbReference>
<comment type="similarity">
    <text evidence="1">Belongs to the LysR transcriptional regulatory family.</text>
</comment>
<sequence>MMDARLKTFLTLCELKSYTKTAQQLFITQPAVTQHIQYLEKQYGARLFCYNGKQLTLTPKGELLHWYVLTQAANERKICSLLREPDPQTHRINFGVTLSIGEFVMPQILAQYLAKYPSHQISMATANTQTLLHSLKEGESDFAILEGRFNKSKYGHTLLSRESFEAVCSPDFPLPPRISSLDELTDYPVFVREQGSGTRDILENVLHGYNLSLRDFQRVYEIGNFQTIKHLVVQGCGITFVYHPVVKQELERKSLRKIEIEGLALEREFNFVYLKESIFKQEHLAFHQFCAETYTTQTDFSEKTD</sequence>
<dbReference type="Proteomes" id="UP000003340">
    <property type="component" value="Unassembled WGS sequence"/>
</dbReference>
<dbReference type="GO" id="GO:0000976">
    <property type="term" value="F:transcription cis-regulatory region binding"/>
    <property type="evidence" value="ECO:0007669"/>
    <property type="project" value="TreeGrafter"/>
</dbReference>
<evidence type="ECO:0000256" key="2">
    <source>
        <dbReference type="ARBA" id="ARBA00023015"/>
    </source>
</evidence>
<gene>
    <name evidence="6" type="ORF">CLOSTMETH_00856</name>
</gene>
<dbReference type="Gene3D" id="3.40.190.10">
    <property type="entry name" value="Periplasmic binding protein-like II"/>
    <property type="match status" value="2"/>
</dbReference>
<protein>
    <submittedName>
        <fullName evidence="6">LysR substrate binding domain protein</fullName>
    </submittedName>
</protein>
<evidence type="ECO:0000259" key="5">
    <source>
        <dbReference type="PROSITE" id="PS50931"/>
    </source>
</evidence>
<keyword evidence="3" id="KW-0238">DNA-binding</keyword>
<dbReference type="HOGENOM" id="CLU_039613_6_1_9"/>
<evidence type="ECO:0000256" key="4">
    <source>
        <dbReference type="ARBA" id="ARBA00023163"/>
    </source>
</evidence>
<name>C0EAK0_9FIRM</name>
<feature type="domain" description="HTH lysR-type" evidence="5">
    <location>
        <begin position="1"/>
        <end position="58"/>
    </location>
</feature>
<keyword evidence="2" id="KW-0805">Transcription regulation</keyword>
<dbReference type="AlphaFoldDB" id="C0EAK0"/>
<accession>C0EAK0</accession>
<organism evidence="6 7">
    <name type="scientific">[Clostridium] methylpentosum DSM 5476</name>
    <dbReference type="NCBI Taxonomy" id="537013"/>
    <lineage>
        <taxon>Bacteria</taxon>
        <taxon>Bacillati</taxon>
        <taxon>Bacillota</taxon>
        <taxon>Clostridia</taxon>
        <taxon>Eubacteriales</taxon>
        <taxon>Oscillospiraceae</taxon>
        <taxon>Oscillospiraceae incertae sedis</taxon>
    </lineage>
</organism>
<dbReference type="SUPFAM" id="SSF46785">
    <property type="entry name" value="Winged helix' DNA-binding domain"/>
    <property type="match status" value="1"/>
</dbReference>
<keyword evidence="4" id="KW-0804">Transcription</keyword>
<dbReference type="InterPro" id="IPR036388">
    <property type="entry name" value="WH-like_DNA-bd_sf"/>
</dbReference>
<dbReference type="STRING" id="537013.CLOSTMETH_00856"/>
<proteinExistence type="inferred from homology"/>
<evidence type="ECO:0000256" key="1">
    <source>
        <dbReference type="ARBA" id="ARBA00009437"/>
    </source>
</evidence>
<dbReference type="Pfam" id="PF00126">
    <property type="entry name" value="HTH_1"/>
    <property type="match status" value="1"/>
</dbReference>
<dbReference type="Gene3D" id="1.10.10.10">
    <property type="entry name" value="Winged helix-like DNA-binding domain superfamily/Winged helix DNA-binding domain"/>
    <property type="match status" value="1"/>
</dbReference>
<dbReference type="SUPFAM" id="SSF53850">
    <property type="entry name" value="Periplasmic binding protein-like II"/>
    <property type="match status" value="1"/>
</dbReference>
<reference evidence="6 7" key="2">
    <citation type="submission" date="2009-02" db="EMBL/GenBank/DDBJ databases">
        <title>Draft genome sequence of Clostridium methylpentosum (DSM 5476).</title>
        <authorList>
            <person name="Sudarsanam P."/>
            <person name="Ley R."/>
            <person name="Guruge J."/>
            <person name="Turnbaugh P.J."/>
            <person name="Mahowald M."/>
            <person name="Liep D."/>
            <person name="Gordon J."/>
        </authorList>
    </citation>
    <scope>NUCLEOTIDE SEQUENCE [LARGE SCALE GENOMIC DNA]</scope>
    <source>
        <strain evidence="6 7">DSM 5476</strain>
    </source>
</reference>